<evidence type="ECO:0000256" key="4">
    <source>
        <dbReference type="ARBA" id="ARBA00022605"/>
    </source>
</evidence>
<dbReference type="AlphaFoldDB" id="A0A564WCH1"/>
<dbReference type="InterPro" id="IPR001653">
    <property type="entry name" value="DAP_epimerase_DapF"/>
</dbReference>
<feature type="binding site" evidence="8">
    <location>
        <position position="157"/>
    </location>
    <ligand>
        <name>substrate</name>
    </ligand>
</feature>
<dbReference type="PROSITE" id="PS01326">
    <property type="entry name" value="DAP_EPIMERASE"/>
    <property type="match status" value="1"/>
</dbReference>
<evidence type="ECO:0000256" key="8">
    <source>
        <dbReference type="HAMAP-Rule" id="MF_00197"/>
    </source>
</evidence>
<feature type="site" description="Could be important to modulate the pK values of the two catalytic cysteine residues" evidence="8">
    <location>
        <position position="159"/>
    </location>
</feature>
<evidence type="ECO:0000256" key="3">
    <source>
        <dbReference type="ARBA" id="ARBA00013080"/>
    </source>
</evidence>
<comment type="similarity">
    <text evidence="2 8">Belongs to the diaminopimelate epimerase family.</text>
</comment>
<feature type="binding site" evidence="8">
    <location>
        <begin position="218"/>
        <end position="219"/>
    </location>
    <ligand>
        <name>substrate</name>
    </ligand>
</feature>
<evidence type="ECO:0000313" key="11">
    <source>
        <dbReference type="Proteomes" id="UP000326641"/>
    </source>
</evidence>
<evidence type="ECO:0000256" key="1">
    <source>
        <dbReference type="ARBA" id="ARBA00005196"/>
    </source>
</evidence>
<feature type="binding site" evidence="8">
    <location>
        <begin position="77"/>
        <end position="78"/>
    </location>
    <ligand>
        <name>substrate</name>
    </ligand>
</feature>
<name>A0A564WCH1_9PROT</name>
<sequence length="282" mass="29399">MDSLAFTKMHGLGNDFVVIDARRRPIAMAPDLARAIADRRQGVGCDQLIVIERPTMADADAFMRIFNADGGEVGACGNAARCIAALLMQETGAGRIGLETAAGLIHAQAAAGGSVSVNLGTVRTDWQAIPLAEARDTLHLDVTAGALGDGVAVSVGNPHIVFFVAEADAVPLAELGPQIEHHPLFPERTNVEVVQVLGPSTLRVRVWERGAGITRACGTGACAAAVAAARRRLSERRVEVLMDGGPLQVDWRADGTVCLTGPVATSFTGSLAPAWLSAAERP</sequence>
<feature type="active site" evidence="9">
    <location>
        <position position="76"/>
    </location>
</feature>
<keyword evidence="5 8" id="KW-0457">Lysine biosynthesis</keyword>
<feature type="site" description="Could be important to modulate the pK values of the two catalytic cysteine residues" evidence="8">
    <location>
        <position position="208"/>
    </location>
</feature>
<dbReference type="PANTHER" id="PTHR31689">
    <property type="entry name" value="DIAMINOPIMELATE EPIMERASE, CHLOROPLASTIC"/>
    <property type="match status" value="1"/>
</dbReference>
<feature type="binding site" evidence="8">
    <location>
        <position position="47"/>
    </location>
    <ligand>
        <name>substrate</name>
    </ligand>
</feature>
<dbReference type="GO" id="GO:0005829">
    <property type="term" value="C:cytosol"/>
    <property type="evidence" value="ECO:0007669"/>
    <property type="project" value="TreeGrafter"/>
</dbReference>
<dbReference type="GO" id="GO:0008837">
    <property type="term" value="F:diaminopimelate epimerase activity"/>
    <property type="evidence" value="ECO:0007669"/>
    <property type="project" value="UniProtKB-UniRule"/>
</dbReference>
<comment type="caution">
    <text evidence="10">The sequence shown here is derived from an EMBL/GenBank/DDBJ whole genome shotgun (WGS) entry which is preliminary data.</text>
</comment>
<keyword evidence="6 8" id="KW-0413">Isomerase</keyword>
<dbReference type="GO" id="GO:0009089">
    <property type="term" value="P:lysine biosynthetic process via diaminopimelate"/>
    <property type="evidence" value="ECO:0007669"/>
    <property type="project" value="UniProtKB-UniRule"/>
</dbReference>
<comment type="function">
    <text evidence="8">Catalyzes the stereoinversion of LL-2,6-diaminopimelate (L,L-DAP) to meso-diaminopimelate (meso-DAP), a precursor of L-lysine and an essential component of the bacterial peptidoglycan.</text>
</comment>
<dbReference type="EC" id="5.1.1.7" evidence="3 8"/>
<keyword evidence="8" id="KW-0963">Cytoplasm</keyword>
<comment type="subcellular location">
    <subcellularLocation>
        <location evidence="8">Cytoplasm</location>
    </subcellularLocation>
</comment>
<evidence type="ECO:0000256" key="7">
    <source>
        <dbReference type="ARBA" id="ARBA00051712"/>
    </source>
</evidence>
<dbReference type="Gene3D" id="3.10.310.10">
    <property type="entry name" value="Diaminopimelate Epimerase, Chain A, domain 1"/>
    <property type="match status" value="2"/>
</dbReference>
<feature type="active site" description="Proton donor" evidence="8">
    <location>
        <position position="76"/>
    </location>
</feature>
<evidence type="ECO:0000256" key="9">
    <source>
        <dbReference type="PROSITE-ProRule" id="PRU10125"/>
    </source>
</evidence>
<evidence type="ECO:0000256" key="5">
    <source>
        <dbReference type="ARBA" id="ARBA00023154"/>
    </source>
</evidence>
<dbReference type="SUPFAM" id="SSF54506">
    <property type="entry name" value="Diaminopimelate epimerase-like"/>
    <property type="match status" value="2"/>
</dbReference>
<proteinExistence type="inferred from homology"/>
<dbReference type="Proteomes" id="UP000326641">
    <property type="component" value="Unassembled WGS sequence"/>
</dbReference>
<dbReference type="EMBL" id="UXAT02000012">
    <property type="protein sequence ID" value="VUX46176.1"/>
    <property type="molecule type" value="Genomic_DNA"/>
</dbReference>
<evidence type="ECO:0000256" key="6">
    <source>
        <dbReference type="ARBA" id="ARBA00023235"/>
    </source>
</evidence>
<comment type="pathway">
    <text evidence="1 8">Amino-acid biosynthesis; L-lysine biosynthesis via DAP pathway; DL-2,6-diaminopimelate from LL-2,6-diaminopimelate: step 1/1.</text>
</comment>
<feature type="binding site" evidence="8">
    <location>
        <begin position="208"/>
        <end position="209"/>
    </location>
    <ligand>
        <name>substrate</name>
    </ligand>
</feature>
<reference evidence="10" key="1">
    <citation type="submission" date="2018-11" db="EMBL/GenBank/DDBJ databases">
        <authorList>
            <person name="Onetto C."/>
        </authorList>
    </citation>
    <scope>NUCLEOTIDE SEQUENCE [LARGE SCALE GENOMIC DNA]</scope>
</reference>
<evidence type="ECO:0000256" key="2">
    <source>
        <dbReference type="ARBA" id="ARBA00010219"/>
    </source>
</evidence>
<dbReference type="Pfam" id="PF01678">
    <property type="entry name" value="DAP_epimerase"/>
    <property type="match status" value="2"/>
</dbReference>
<feature type="active site" description="Proton acceptor" evidence="8">
    <location>
        <position position="217"/>
    </location>
</feature>
<organism evidence="10 11">
    <name type="scientific">Candidatus Defluviicoccus seviourii</name>
    <dbReference type="NCBI Taxonomy" id="2565273"/>
    <lineage>
        <taxon>Bacteria</taxon>
        <taxon>Pseudomonadati</taxon>
        <taxon>Pseudomonadota</taxon>
        <taxon>Alphaproteobacteria</taxon>
        <taxon>Rhodospirillales</taxon>
        <taxon>Rhodospirillaceae</taxon>
        <taxon>Defluviicoccus</taxon>
    </lineage>
</organism>
<keyword evidence="11" id="KW-1185">Reference proteome</keyword>
<dbReference type="UniPathway" id="UPA00034">
    <property type="reaction ID" value="UER00025"/>
</dbReference>
<dbReference type="PANTHER" id="PTHR31689:SF0">
    <property type="entry name" value="DIAMINOPIMELATE EPIMERASE"/>
    <property type="match status" value="1"/>
</dbReference>
<dbReference type="NCBIfam" id="TIGR00652">
    <property type="entry name" value="DapF"/>
    <property type="match status" value="1"/>
</dbReference>
<feature type="binding site" evidence="8">
    <location>
        <position position="14"/>
    </location>
    <ligand>
        <name>substrate</name>
    </ligand>
</feature>
<comment type="catalytic activity">
    <reaction evidence="7 8">
        <text>(2S,6S)-2,6-diaminopimelate = meso-2,6-diaminopimelate</text>
        <dbReference type="Rhea" id="RHEA:15393"/>
        <dbReference type="ChEBI" id="CHEBI:57609"/>
        <dbReference type="ChEBI" id="CHEBI:57791"/>
        <dbReference type="EC" id="5.1.1.7"/>
    </reaction>
</comment>
<evidence type="ECO:0000313" key="10">
    <source>
        <dbReference type="EMBL" id="VUX46176.1"/>
    </source>
</evidence>
<gene>
    <name evidence="8 10" type="primary">dapF</name>
    <name evidence="10" type="ORF">DF3PA_20076</name>
</gene>
<dbReference type="HAMAP" id="MF_00197">
    <property type="entry name" value="DAP_epimerase"/>
    <property type="match status" value="1"/>
</dbReference>
<comment type="subunit">
    <text evidence="8">Homodimer.</text>
</comment>
<dbReference type="InterPro" id="IPR018510">
    <property type="entry name" value="DAP_epimerase_AS"/>
</dbReference>
<feature type="binding site" evidence="8">
    <location>
        <position position="190"/>
    </location>
    <ligand>
        <name>substrate</name>
    </ligand>
</feature>
<accession>A0A564WCH1</accession>
<keyword evidence="4 8" id="KW-0028">Amino-acid biosynthesis</keyword>
<feature type="binding site" evidence="8">
    <location>
        <position position="67"/>
    </location>
    <ligand>
        <name>substrate</name>
    </ligand>
</feature>
<protein>
    <recommendedName>
        <fullName evidence="3 8">Diaminopimelate epimerase</fullName>
        <shortName evidence="8">DAP epimerase</shortName>
        <ecNumber evidence="3 8">5.1.1.7</ecNumber>
    </recommendedName>
    <alternativeName>
        <fullName evidence="8">PLP-independent amino acid racemase</fullName>
    </alternativeName>
</protein>